<dbReference type="GO" id="GO:0009103">
    <property type="term" value="P:lipopolysaccharide biosynthetic process"/>
    <property type="evidence" value="ECO:0007669"/>
    <property type="project" value="TreeGrafter"/>
</dbReference>
<feature type="transmembrane region" description="Helical" evidence="8">
    <location>
        <begin position="163"/>
        <end position="181"/>
    </location>
</feature>
<evidence type="ECO:0000256" key="3">
    <source>
        <dbReference type="ARBA" id="ARBA00022679"/>
    </source>
</evidence>
<dbReference type="Pfam" id="PF00953">
    <property type="entry name" value="Glycos_transf_4"/>
    <property type="match status" value="1"/>
</dbReference>
<keyword evidence="3 9" id="KW-0808">Transferase</keyword>
<dbReference type="RefSeq" id="WP_026020667.1">
    <property type="nucleotide sequence ID" value="NZ_CAEG01000008.1"/>
</dbReference>
<evidence type="ECO:0000256" key="7">
    <source>
        <dbReference type="PIRSR" id="PIRSR600715-1"/>
    </source>
</evidence>
<sequence length="388" mass="42653">MTPQYSVLLSLIISLLIVSWIHPRLVKIALMKNLVDVPDGRKLQRQPVPVLGGIAVFFGIVIGYVSVCGVVNYAGMLIVIMAMMIMLYIGTMDDILSLSPALRFMVEFFVALLLIFNGGYLLDDFHGLWGVGMLPGWVAVPLTVVAAVGIINAINLIDGVNGLSSGYCITACTMFGTLFYLSGDMKMTILAVVSVGALIPFFLHNVFGKTSKMFIGDGGTLVMGVVITVFVIETLRSGSACGAYVGPEVGLIPFSLAVLCIPVFDTLRVMFSRILRGTSPFRPDKTHLHHMFISLGASHAATMLAIVLLNTSVVFCWWALMEAGASLSVQLYAVVGMGLLVTFGLYHFLEWHLRHRTRLLRFMRRLGYRMHLSRTPTFIRIQKLVDRL</sequence>
<keyword evidence="6 8" id="KW-0472">Membrane</keyword>
<feature type="transmembrane region" description="Helical" evidence="8">
    <location>
        <begin position="6"/>
        <end position="26"/>
    </location>
</feature>
<keyword evidence="4 8" id="KW-0812">Transmembrane</keyword>
<dbReference type="GO" id="GO:0071555">
    <property type="term" value="P:cell wall organization"/>
    <property type="evidence" value="ECO:0007669"/>
    <property type="project" value="TreeGrafter"/>
</dbReference>
<evidence type="ECO:0000313" key="9">
    <source>
        <dbReference type="EMBL" id="SEB02374.1"/>
    </source>
</evidence>
<keyword evidence="5 8" id="KW-1133">Transmembrane helix</keyword>
<evidence type="ECO:0000256" key="2">
    <source>
        <dbReference type="ARBA" id="ARBA00022475"/>
    </source>
</evidence>
<evidence type="ECO:0000256" key="1">
    <source>
        <dbReference type="ARBA" id="ARBA00004651"/>
    </source>
</evidence>
<dbReference type="GO" id="GO:0046872">
    <property type="term" value="F:metal ion binding"/>
    <property type="evidence" value="ECO:0007669"/>
    <property type="project" value="UniProtKB-KW"/>
</dbReference>
<feature type="transmembrane region" description="Helical" evidence="8">
    <location>
        <begin position="332"/>
        <end position="353"/>
    </location>
</feature>
<feature type="transmembrane region" description="Helical" evidence="8">
    <location>
        <begin position="101"/>
        <end position="122"/>
    </location>
</feature>
<dbReference type="EMBL" id="FNRI01000014">
    <property type="protein sequence ID" value="SEB02374.1"/>
    <property type="molecule type" value="Genomic_DNA"/>
</dbReference>
<accession>A0A1H4FYL2</accession>
<keyword evidence="7" id="KW-0460">Magnesium</keyword>
<keyword evidence="10" id="KW-1185">Reference proteome</keyword>
<dbReference type="STRING" id="1033731.SAMN05444145_11417"/>
<dbReference type="CDD" id="cd06853">
    <property type="entry name" value="GT_WecA_like"/>
    <property type="match status" value="1"/>
</dbReference>
<comment type="subcellular location">
    <subcellularLocation>
        <location evidence="1">Cell membrane</location>
        <topology evidence="1">Multi-pass membrane protein</topology>
    </subcellularLocation>
</comment>
<feature type="transmembrane region" description="Helical" evidence="8">
    <location>
        <begin position="187"/>
        <end position="207"/>
    </location>
</feature>
<dbReference type="GO" id="GO:0016780">
    <property type="term" value="F:phosphotransferase activity, for other substituted phosphate groups"/>
    <property type="evidence" value="ECO:0007669"/>
    <property type="project" value="InterPro"/>
</dbReference>
<dbReference type="Proteomes" id="UP000183253">
    <property type="component" value="Unassembled WGS sequence"/>
</dbReference>
<dbReference type="PANTHER" id="PTHR22926">
    <property type="entry name" value="PHOSPHO-N-ACETYLMURAMOYL-PENTAPEPTIDE-TRANSFERASE"/>
    <property type="match status" value="1"/>
</dbReference>
<dbReference type="PANTHER" id="PTHR22926:SF3">
    <property type="entry name" value="UNDECAPRENYL-PHOSPHATE ALPHA-N-ACETYLGLUCOSAMINYL 1-PHOSPHATE TRANSFERASE"/>
    <property type="match status" value="1"/>
</dbReference>
<keyword evidence="7" id="KW-0479">Metal-binding</keyword>
<evidence type="ECO:0000256" key="4">
    <source>
        <dbReference type="ARBA" id="ARBA00022692"/>
    </source>
</evidence>
<feature type="transmembrane region" description="Helical" evidence="8">
    <location>
        <begin position="47"/>
        <end position="65"/>
    </location>
</feature>
<comment type="cofactor">
    <cofactor evidence="7">
        <name>Mg(2+)</name>
        <dbReference type="ChEBI" id="CHEBI:18420"/>
    </cofactor>
</comment>
<gene>
    <name evidence="9" type="ORF">SAMN05444145_11417</name>
</gene>
<dbReference type="GO" id="GO:0005886">
    <property type="term" value="C:plasma membrane"/>
    <property type="evidence" value="ECO:0007669"/>
    <property type="project" value="UniProtKB-SubCell"/>
</dbReference>
<evidence type="ECO:0000256" key="8">
    <source>
        <dbReference type="SAM" id="Phobius"/>
    </source>
</evidence>
<evidence type="ECO:0000256" key="5">
    <source>
        <dbReference type="ARBA" id="ARBA00022989"/>
    </source>
</evidence>
<proteinExistence type="predicted"/>
<feature type="transmembrane region" description="Helical" evidence="8">
    <location>
        <begin position="252"/>
        <end position="271"/>
    </location>
</feature>
<feature type="binding site" evidence="7">
    <location>
        <position position="217"/>
    </location>
    <ligand>
        <name>Mg(2+)</name>
        <dbReference type="ChEBI" id="CHEBI:18420"/>
    </ligand>
</feature>
<organism evidence="9 10">
    <name type="scientific">Alistipes timonensis JC136</name>
    <dbReference type="NCBI Taxonomy" id="1033731"/>
    <lineage>
        <taxon>Bacteria</taxon>
        <taxon>Pseudomonadati</taxon>
        <taxon>Bacteroidota</taxon>
        <taxon>Bacteroidia</taxon>
        <taxon>Bacteroidales</taxon>
        <taxon>Rikenellaceae</taxon>
        <taxon>Alistipes</taxon>
    </lineage>
</organism>
<protein>
    <submittedName>
        <fullName evidence="9">UDP-N-acetylmuramyl pentapeptide phosphotransferase/UDP-N-acetylglucosamine-1-phosphate transferase</fullName>
    </submittedName>
</protein>
<evidence type="ECO:0000313" key="10">
    <source>
        <dbReference type="Proteomes" id="UP000183253"/>
    </source>
</evidence>
<dbReference type="AlphaFoldDB" id="A0A1H4FYL2"/>
<dbReference type="InterPro" id="IPR000715">
    <property type="entry name" value="Glycosyl_transferase_4"/>
</dbReference>
<name>A0A1H4FYL2_9BACT</name>
<feature type="transmembrane region" description="Helical" evidence="8">
    <location>
        <begin position="292"/>
        <end position="320"/>
    </location>
</feature>
<feature type="transmembrane region" description="Helical" evidence="8">
    <location>
        <begin position="71"/>
        <end position="89"/>
    </location>
</feature>
<evidence type="ECO:0000256" key="6">
    <source>
        <dbReference type="ARBA" id="ARBA00023136"/>
    </source>
</evidence>
<feature type="transmembrane region" description="Helical" evidence="8">
    <location>
        <begin position="214"/>
        <end position="232"/>
    </location>
</feature>
<feature type="binding site" evidence="7">
    <location>
        <position position="155"/>
    </location>
    <ligand>
        <name>Mg(2+)</name>
        <dbReference type="ChEBI" id="CHEBI:18420"/>
    </ligand>
</feature>
<feature type="transmembrane region" description="Helical" evidence="8">
    <location>
        <begin position="128"/>
        <end position="151"/>
    </location>
</feature>
<dbReference type="GO" id="GO:0044038">
    <property type="term" value="P:cell wall macromolecule biosynthetic process"/>
    <property type="evidence" value="ECO:0007669"/>
    <property type="project" value="TreeGrafter"/>
</dbReference>
<keyword evidence="2" id="KW-1003">Cell membrane</keyword>
<reference evidence="9 10" key="1">
    <citation type="submission" date="2016-10" db="EMBL/GenBank/DDBJ databases">
        <authorList>
            <person name="de Groot N.N."/>
        </authorList>
    </citation>
    <scope>NUCLEOTIDE SEQUENCE [LARGE SCALE GENOMIC DNA]</scope>
    <source>
        <strain evidence="9 10">DSM 25383</strain>
    </source>
</reference>